<evidence type="ECO:0008006" key="3">
    <source>
        <dbReference type="Google" id="ProtNLM"/>
    </source>
</evidence>
<dbReference type="RefSeq" id="WP_208309264.1">
    <property type="nucleotide sequence ID" value="NZ_JAGETX010000024.1"/>
</dbReference>
<comment type="caution">
    <text evidence="1">The sequence shown here is derived from an EMBL/GenBank/DDBJ whole genome shotgun (WGS) entry which is preliminary data.</text>
</comment>
<name>A0ABS3THG9_9BACT</name>
<proteinExistence type="predicted"/>
<dbReference type="Proteomes" id="UP000670527">
    <property type="component" value="Unassembled WGS sequence"/>
</dbReference>
<protein>
    <recommendedName>
        <fullName evidence="3">WYL domain-containing protein</fullName>
    </recommendedName>
</protein>
<gene>
    <name evidence="1" type="ORF">J4D97_20875</name>
</gene>
<dbReference type="EMBL" id="JAGETX010000024">
    <property type="protein sequence ID" value="MBO3273117.1"/>
    <property type="molecule type" value="Genomic_DNA"/>
</dbReference>
<reference evidence="1 2" key="1">
    <citation type="submission" date="2021-03" db="EMBL/GenBank/DDBJ databases">
        <authorList>
            <person name="Kim M.K."/>
        </authorList>
    </citation>
    <scope>NUCLEOTIDE SEQUENCE [LARGE SCALE GENOMIC DNA]</scope>
    <source>
        <strain evidence="1 2">BT507</strain>
    </source>
</reference>
<keyword evidence="2" id="KW-1185">Reference proteome</keyword>
<sequence>MCYPTVEAQEVVFAQLEVQGRLISPVISKAEQEEIPQGYELKRHEIGFLRSFKLYYNPDTRHSLVAIHGLGVFNLGESQTEAQRREQRREQLLTVTTAPLVANIGDRRFPFASVSELSSWIAGFLGTELQQDDTAFIESQLYHGGRSRVRARLGIAYVTQQPFPGTRCLYTVSRPYEGRLPETIGYGSCEDLLAAHRQQAEPTNLREFRIRQIWAPAEAFHLISGIAPYCVRQVDIKAVADLDFLVDVL</sequence>
<evidence type="ECO:0000313" key="2">
    <source>
        <dbReference type="Proteomes" id="UP000670527"/>
    </source>
</evidence>
<organism evidence="1 2">
    <name type="scientific">Hymenobacter defluvii</name>
    <dbReference type="NCBI Taxonomy" id="2054411"/>
    <lineage>
        <taxon>Bacteria</taxon>
        <taxon>Pseudomonadati</taxon>
        <taxon>Bacteroidota</taxon>
        <taxon>Cytophagia</taxon>
        <taxon>Cytophagales</taxon>
        <taxon>Hymenobacteraceae</taxon>
        <taxon>Hymenobacter</taxon>
    </lineage>
</organism>
<evidence type="ECO:0000313" key="1">
    <source>
        <dbReference type="EMBL" id="MBO3273117.1"/>
    </source>
</evidence>
<accession>A0ABS3THG9</accession>